<evidence type="ECO:0000256" key="2">
    <source>
        <dbReference type="ARBA" id="ARBA00022989"/>
    </source>
</evidence>
<dbReference type="Pfam" id="PF00353">
    <property type="entry name" value="HemolysinCabind"/>
    <property type="match status" value="3"/>
</dbReference>
<accession>A0A4R5Q7Q6</accession>
<organism evidence="4 5">
    <name type="scientific">Dankookia rubra</name>
    <dbReference type="NCBI Taxonomy" id="1442381"/>
    <lineage>
        <taxon>Bacteria</taxon>
        <taxon>Pseudomonadati</taxon>
        <taxon>Pseudomonadota</taxon>
        <taxon>Alphaproteobacteria</taxon>
        <taxon>Acetobacterales</taxon>
        <taxon>Roseomonadaceae</taxon>
        <taxon>Dankookia</taxon>
    </lineage>
</organism>
<keyword evidence="5" id="KW-1185">Reference proteome</keyword>
<dbReference type="PROSITE" id="PS50268">
    <property type="entry name" value="CADHERIN_2"/>
    <property type="match status" value="3"/>
</dbReference>
<feature type="domain" description="Cadherin" evidence="3">
    <location>
        <begin position="331"/>
        <end position="417"/>
    </location>
</feature>
<dbReference type="SUPFAM" id="SSF49313">
    <property type="entry name" value="Cadherin-like"/>
    <property type="match status" value="2"/>
</dbReference>
<dbReference type="InterPro" id="IPR018511">
    <property type="entry name" value="Hemolysin-typ_Ca-bd_CS"/>
</dbReference>
<dbReference type="Gene3D" id="2.60.40.60">
    <property type="entry name" value="Cadherins"/>
    <property type="match status" value="2"/>
</dbReference>
<feature type="domain" description="Cadherin" evidence="3">
    <location>
        <begin position="228"/>
        <end position="315"/>
    </location>
</feature>
<keyword evidence="2" id="KW-0472">Membrane</keyword>
<keyword evidence="2" id="KW-1133">Transmembrane helix</keyword>
<dbReference type="PANTHER" id="PTHR24026:SF126">
    <property type="entry name" value="PROTOCADHERIN FAT 4"/>
    <property type="match status" value="1"/>
</dbReference>
<dbReference type="SUPFAM" id="SSF51120">
    <property type="entry name" value="beta-Roll"/>
    <property type="match status" value="2"/>
</dbReference>
<dbReference type="OrthoDB" id="7228078at2"/>
<dbReference type="EMBL" id="SMSJ01000088">
    <property type="protein sequence ID" value="TDH58952.1"/>
    <property type="molecule type" value="Genomic_DNA"/>
</dbReference>
<dbReference type="InterPro" id="IPR001343">
    <property type="entry name" value="Hemolysn_Ca-bd"/>
</dbReference>
<evidence type="ECO:0000313" key="4">
    <source>
        <dbReference type="EMBL" id="TDH58952.1"/>
    </source>
</evidence>
<sequence length="660" mass="65685">MATWTGTDNADYFDIAARYGIGVAAFADAGAGNDRVTGGTGNDTVYGGAGNDQLVGNAGNDLLDGGEGNDTLSGGAGADALLGGGGNDTLDGGADGDILMGADGDDLLQGGDGDDWLEGAVGCDTVLAGAGNDTVKQTVAAMPASGLDALDGGSGIDTLHIALTSAQWHDAGIQADIAGLSASFASPLGQTQAYTAASLRLSAVAFEKLMVSVDGNYAPAEIGLGASTIAENVVAGTIGALTTTDMTAGDTFTYAVDDARFEVVGGTLALKAGLWLNQEEAGAIALHVTSTDSSGRSITRAFTVNVTDVNEAPVVTSAGTASFAENGTGTVYTATASDVDAGTTLSYALGGTDAGLFNINGTTGAVTFKAAPNFEAPADAGGNNVYDINVVASDGTLTGSKALAITVTNVNEAPPSVALTGGSLRENLDVGTVVGTLSAADPDGDAVSFQVTGATASLFEVVGNQLLTKVSLDYETATQHVVGLRATDSHGAVFDTTVQVTVTDEVSRLVSYTRSATQTTAGQDFTFNLTGLLPSDGQAGTLTVVAKGDLDSNGIILNLLLTNPETVTLGFAGQTQVLDIRNADSVVDANGLILSVTNLLAGVGSEQVTLTKAYAIAGSTLQAETADGALGVTADLSGTVNANIDSRDGVAVTLSYYALV</sequence>
<comment type="caution">
    <text evidence="4">The sequence shown here is derived from an EMBL/GenBank/DDBJ whole genome shotgun (WGS) entry which is preliminary data.</text>
</comment>
<reference evidence="4 5" key="1">
    <citation type="journal article" date="2016" name="J. Microbiol.">
        <title>Dankookia rubra gen. nov., sp. nov., an alphaproteobacterium isolated from sediment of a shallow stream.</title>
        <authorList>
            <person name="Kim W.H."/>
            <person name="Kim D.H."/>
            <person name="Kang K."/>
            <person name="Ahn T.Y."/>
        </authorList>
    </citation>
    <scope>NUCLEOTIDE SEQUENCE [LARGE SCALE GENOMIC DNA]</scope>
    <source>
        <strain evidence="4 5">JCM30602</strain>
    </source>
</reference>
<dbReference type="GO" id="GO:0007156">
    <property type="term" value="P:homophilic cell adhesion via plasma membrane adhesion molecules"/>
    <property type="evidence" value="ECO:0007669"/>
    <property type="project" value="InterPro"/>
</dbReference>
<dbReference type="Gene3D" id="2.150.10.10">
    <property type="entry name" value="Serralysin-like metalloprotease, C-terminal"/>
    <property type="match status" value="1"/>
</dbReference>
<dbReference type="Proteomes" id="UP000295096">
    <property type="component" value="Unassembled WGS sequence"/>
</dbReference>
<gene>
    <name evidence="4" type="ORF">E2C06_29925</name>
</gene>
<dbReference type="PANTHER" id="PTHR24026">
    <property type="entry name" value="FAT ATYPICAL CADHERIN-RELATED"/>
    <property type="match status" value="1"/>
</dbReference>
<dbReference type="AlphaFoldDB" id="A0A4R5Q7Q6"/>
<dbReference type="CDD" id="cd11304">
    <property type="entry name" value="Cadherin_repeat"/>
    <property type="match status" value="2"/>
</dbReference>
<name>A0A4R5Q7Q6_9PROT</name>
<dbReference type="PRINTS" id="PR00313">
    <property type="entry name" value="CABNDNGRPT"/>
</dbReference>
<dbReference type="RefSeq" id="WP_133292241.1">
    <property type="nucleotide sequence ID" value="NZ_SMSJ01000088.1"/>
</dbReference>
<evidence type="ECO:0000256" key="1">
    <source>
        <dbReference type="ARBA" id="ARBA00022692"/>
    </source>
</evidence>
<evidence type="ECO:0000313" key="5">
    <source>
        <dbReference type="Proteomes" id="UP000295096"/>
    </source>
</evidence>
<dbReference type="GO" id="GO:0005509">
    <property type="term" value="F:calcium ion binding"/>
    <property type="evidence" value="ECO:0007669"/>
    <property type="project" value="InterPro"/>
</dbReference>
<dbReference type="SMART" id="SM00112">
    <property type="entry name" value="CA"/>
    <property type="match status" value="3"/>
</dbReference>
<protein>
    <recommendedName>
        <fullName evidence="3">Cadherin domain-containing protein</fullName>
    </recommendedName>
</protein>
<evidence type="ECO:0000259" key="3">
    <source>
        <dbReference type="PROSITE" id="PS50268"/>
    </source>
</evidence>
<feature type="domain" description="Cadherin" evidence="3">
    <location>
        <begin position="423"/>
        <end position="504"/>
    </location>
</feature>
<dbReference type="GO" id="GO:0005886">
    <property type="term" value="C:plasma membrane"/>
    <property type="evidence" value="ECO:0007669"/>
    <property type="project" value="UniProtKB-SubCell"/>
</dbReference>
<proteinExistence type="predicted"/>
<dbReference type="InterPro" id="IPR002126">
    <property type="entry name" value="Cadherin-like_dom"/>
</dbReference>
<keyword evidence="1" id="KW-0812">Transmembrane</keyword>
<dbReference type="PROSITE" id="PS00330">
    <property type="entry name" value="HEMOLYSIN_CALCIUM"/>
    <property type="match status" value="3"/>
</dbReference>
<dbReference type="InterPro" id="IPR015919">
    <property type="entry name" value="Cadherin-like_sf"/>
</dbReference>
<dbReference type="InterPro" id="IPR011049">
    <property type="entry name" value="Serralysin-like_metalloprot_C"/>
</dbReference>